<dbReference type="SUPFAM" id="SSF54909">
    <property type="entry name" value="Dimeric alpha+beta barrel"/>
    <property type="match status" value="1"/>
</dbReference>
<dbReference type="AlphaFoldDB" id="A0AAU7AX77"/>
<gene>
    <name evidence="3" type="ORF">DSM112329_03129</name>
</gene>
<dbReference type="Pfam" id="PF03795">
    <property type="entry name" value="YCII"/>
    <property type="match status" value="1"/>
</dbReference>
<protein>
    <recommendedName>
        <fullName evidence="2">YCII-related domain-containing protein</fullName>
    </recommendedName>
</protein>
<dbReference type="InterPro" id="IPR005545">
    <property type="entry name" value="YCII"/>
</dbReference>
<evidence type="ECO:0000256" key="1">
    <source>
        <dbReference type="ARBA" id="ARBA00007689"/>
    </source>
</evidence>
<dbReference type="InterPro" id="IPR011008">
    <property type="entry name" value="Dimeric_a/b-barrel"/>
</dbReference>
<proteinExistence type="inferred from homology"/>
<sequence>MKYMLLIHQGTTPLPGSDAWDELSQAEQGAVYAAYQAVNETPGFTPGVRMHPPELATTVRVQDGAALTTDGPFAELKEAIGGYCFLEADDLDAAIALAAKIPAASMGGAVEVRPIIES</sequence>
<dbReference type="PANTHER" id="PTHR35174">
    <property type="entry name" value="BLL7171 PROTEIN-RELATED"/>
    <property type="match status" value="1"/>
</dbReference>
<name>A0AAU7AX77_9ACTN</name>
<dbReference type="KEGG" id="parq:DSM112329_03129"/>
<dbReference type="RefSeq" id="WP_354697498.1">
    <property type="nucleotide sequence ID" value="NZ_CP114014.1"/>
</dbReference>
<dbReference type="PANTHER" id="PTHR35174:SF3">
    <property type="entry name" value="BLL7171 PROTEIN"/>
    <property type="match status" value="1"/>
</dbReference>
<dbReference type="EMBL" id="CP114014">
    <property type="protein sequence ID" value="XAY06261.1"/>
    <property type="molecule type" value="Genomic_DNA"/>
</dbReference>
<feature type="domain" description="YCII-related" evidence="2">
    <location>
        <begin position="1"/>
        <end position="117"/>
    </location>
</feature>
<organism evidence="3">
    <name type="scientific">Paraconexibacter sp. AEG42_29</name>
    <dbReference type="NCBI Taxonomy" id="2997339"/>
    <lineage>
        <taxon>Bacteria</taxon>
        <taxon>Bacillati</taxon>
        <taxon>Actinomycetota</taxon>
        <taxon>Thermoleophilia</taxon>
        <taxon>Solirubrobacterales</taxon>
        <taxon>Paraconexibacteraceae</taxon>
        <taxon>Paraconexibacter</taxon>
    </lineage>
</organism>
<dbReference type="Gene3D" id="3.30.70.1060">
    <property type="entry name" value="Dimeric alpha+beta barrel"/>
    <property type="match status" value="1"/>
</dbReference>
<evidence type="ECO:0000313" key="3">
    <source>
        <dbReference type="EMBL" id="XAY06261.1"/>
    </source>
</evidence>
<evidence type="ECO:0000259" key="2">
    <source>
        <dbReference type="Pfam" id="PF03795"/>
    </source>
</evidence>
<reference evidence="3" key="1">
    <citation type="submission" date="2022-12" db="EMBL/GenBank/DDBJ databases">
        <title>Paraconexibacter alkalitolerans sp. nov. and Baekduia alba sp. nov., isolated from soil and emended description of the genera Paraconexibacter (Chun et al., 2020) and Baekduia (An et al., 2020).</title>
        <authorList>
            <person name="Vieira S."/>
            <person name="Huber K.J."/>
            <person name="Geppert A."/>
            <person name="Wolf J."/>
            <person name="Neumann-Schaal M."/>
            <person name="Muesken M."/>
            <person name="Overmann J."/>
        </authorList>
    </citation>
    <scope>NUCLEOTIDE SEQUENCE</scope>
    <source>
        <strain evidence="3">AEG42_29</strain>
    </source>
</reference>
<accession>A0AAU7AX77</accession>
<comment type="similarity">
    <text evidence="1">Belongs to the YciI family.</text>
</comment>